<dbReference type="Gene3D" id="3.40.50.10600">
    <property type="entry name" value="SpoIIaa-like domains"/>
    <property type="match status" value="1"/>
</dbReference>
<name>A0A0H1R0A6_9EURY</name>
<protein>
    <submittedName>
        <fullName evidence="1">Universal stress protein UspA</fullName>
    </submittedName>
</protein>
<reference evidence="1 2" key="1">
    <citation type="journal article" date="2015" name="Int. J. Syst. Evol. Microbiol.">
        <title>Methanoculleus sediminis sp. nov., a methanogen from sediments near a submarine mud volcano.</title>
        <authorList>
            <person name="Chen S.C."/>
            <person name="Chen M.F."/>
            <person name="Lai M.C."/>
            <person name="Weng C.Y."/>
            <person name="Wu S.Y."/>
            <person name="Lin S."/>
            <person name="Yang T.F."/>
            <person name="Chen P.C."/>
        </authorList>
    </citation>
    <scope>NUCLEOTIDE SEQUENCE [LARGE SCALE GENOMIC DNA]</scope>
    <source>
        <strain evidence="1 2">S3Fa</strain>
    </source>
</reference>
<sequence length="131" mass="15142">MLDRMKESTGSVLGFRFDGKLSESDCATVLIPELERAMSENRNVRILLKIEGFRSWRPGEGWEAFKQWPGLERVDRIAVVGGERWREWMNRLPGLFVGFDGVDVRYFPESRLRDAWGWLREGLVVTAPRAA</sequence>
<dbReference type="OrthoDB" id="104548at2157"/>
<organism evidence="1 2">
    <name type="scientific">Methanoculleus sediminis</name>
    <dbReference type="NCBI Taxonomy" id="1550566"/>
    <lineage>
        <taxon>Archaea</taxon>
        <taxon>Methanobacteriati</taxon>
        <taxon>Methanobacteriota</taxon>
        <taxon>Stenosarchaea group</taxon>
        <taxon>Methanomicrobia</taxon>
        <taxon>Methanomicrobiales</taxon>
        <taxon>Methanomicrobiaceae</taxon>
        <taxon>Methanoculleus</taxon>
    </lineage>
</organism>
<dbReference type="Pfam" id="PF11964">
    <property type="entry name" value="SpoIIAA-like"/>
    <property type="match status" value="1"/>
</dbReference>
<dbReference type="Proteomes" id="UP000035301">
    <property type="component" value="Unassembled WGS sequence"/>
</dbReference>
<gene>
    <name evidence="1" type="ORF">SZ63_06420</name>
</gene>
<comment type="caution">
    <text evidence="1">The sequence shown here is derived from an EMBL/GenBank/DDBJ whole genome shotgun (WGS) entry which is preliminary data.</text>
</comment>
<dbReference type="InterPro" id="IPR021866">
    <property type="entry name" value="SpoIIAA-like"/>
</dbReference>
<keyword evidence="2" id="KW-1185">Reference proteome</keyword>
<dbReference type="InterPro" id="IPR038396">
    <property type="entry name" value="SpoIIAA-like_sf"/>
</dbReference>
<evidence type="ECO:0000313" key="1">
    <source>
        <dbReference type="EMBL" id="KLK88625.1"/>
    </source>
</evidence>
<dbReference type="STRING" id="1550566.SZ63_06420"/>
<dbReference type="EMBL" id="JXOJ01000002">
    <property type="protein sequence ID" value="KLK88625.1"/>
    <property type="molecule type" value="Genomic_DNA"/>
</dbReference>
<dbReference type="AlphaFoldDB" id="A0A0H1R0A6"/>
<dbReference type="InterPro" id="IPR036513">
    <property type="entry name" value="STAS_dom_sf"/>
</dbReference>
<accession>A0A0H1R0A6</accession>
<dbReference type="SUPFAM" id="SSF52091">
    <property type="entry name" value="SpoIIaa-like"/>
    <property type="match status" value="1"/>
</dbReference>
<dbReference type="RefSeq" id="WP_048182836.1">
    <property type="nucleotide sequence ID" value="NZ_JXOJ01000002.1"/>
</dbReference>
<proteinExistence type="predicted"/>
<evidence type="ECO:0000313" key="2">
    <source>
        <dbReference type="Proteomes" id="UP000035301"/>
    </source>
</evidence>
<dbReference type="PATRIC" id="fig|1550566.3.peg.1393"/>